<evidence type="ECO:0000313" key="6">
    <source>
        <dbReference type="EMBL" id="MET2825925.1"/>
    </source>
</evidence>
<keyword evidence="4" id="KW-0804">Transcription</keyword>
<comment type="similarity">
    <text evidence="1">Belongs to the LysR transcriptional regulatory family.</text>
</comment>
<dbReference type="PANTHER" id="PTHR30537">
    <property type="entry name" value="HTH-TYPE TRANSCRIPTIONAL REGULATOR"/>
    <property type="match status" value="1"/>
</dbReference>
<evidence type="ECO:0000256" key="2">
    <source>
        <dbReference type="ARBA" id="ARBA00023015"/>
    </source>
</evidence>
<dbReference type="InterPro" id="IPR058163">
    <property type="entry name" value="LysR-type_TF_proteobact-type"/>
</dbReference>
<dbReference type="PROSITE" id="PS50931">
    <property type="entry name" value="HTH_LYSR"/>
    <property type="match status" value="1"/>
</dbReference>
<dbReference type="InterPro" id="IPR036390">
    <property type="entry name" value="WH_DNA-bd_sf"/>
</dbReference>
<proteinExistence type="inferred from homology"/>
<keyword evidence="2" id="KW-0805">Transcription regulation</keyword>
<dbReference type="InterPro" id="IPR036388">
    <property type="entry name" value="WH-like_DNA-bd_sf"/>
</dbReference>
<dbReference type="InterPro" id="IPR005119">
    <property type="entry name" value="LysR_subst-bd"/>
</dbReference>
<comment type="caution">
    <text evidence="6">The sequence shown here is derived from an EMBL/GenBank/DDBJ whole genome shotgun (WGS) entry which is preliminary data.</text>
</comment>
<dbReference type="EMBL" id="JBEWSZ010000001">
    <property type="protein sequence ID" value="MET2825925.1"/>
    <property type="molecule type" value="Genomic_DNA"/>
</dbReference>
<feature type="domain" description="HTH lysR-type" evidence="5">
    <location>
        <begin position="4"/>
        <end position="61"/>
    </location>
</feature>
<accession>A0ABV2D7C9</accession>
<dbReference type="PANTHER" id="PTHR30537:SF1">
    <property type="entry name" value="HTH-TYPE TRANSCRIPTIONAL REGULATOR PGRR"/>
    <property type="match status" value="1"/>
</dbReference>
<dbReference type="Pfam" id="PF00126">
    <property type="entry name" value="HTH_1"/>
    <property type="match status" value="1"/>
</dbReference>
<evidence type="ECO:0000259" key="5">
    <source>
        <dbReference type="PROSITE" id="PS50931"/>
    </source>
</evidence>
<dbReference type="InterPro" id="IPR000847">
    <property type="entry name" value="LysR_HTH_N"/>
</dbReference>
<reference evidence="6 7" key="1">
    <citation type="submission" date="2024-06" db="EMBL/GenBank/DDBJ databases">
        <authorList>
            <person name="Kim D.-U."/>
        </authorList>
    </citation>
    <scope>NUCLEOTIDE SEQUENCE [LARGE SCALE GENOMIC DNA]</scope>
    <source>
        <strain evidence="6 7">KACC15460</strain>
    </source>
</reference>
<gene>
    <name evidence="6" type="ORF">ABVQ20_02940</name>
</gene>
<evidence type="ECO:0000313" key="7">
    <source>
        <dbReference type="Proteomes" id="UP001548832"/>
    </source>
</evidence>
<dbReference type="SUPFAM" id="SSF46785">
    <property type="entry name" value="Winged helix' DNA-binding domain"/>
    <property type="match status" value="1"/>
</dbReference>
<organism evidence="6 7">
    <name type="scientific">Mesorhizobium shangrilense</name>
    <dbReference type="NCBI Taxonomy" id="460060"/>
    <lineage>
        <taxon>Bacteria</taxon>
        <taxon>Pseudomonadati</taxon>
        <taxon>Pseudomonadota</taxon>
        <taxon>Alphaproteobacteria</taxon>
        <taxon>Hyphomicrobiales</taxon>
        <taxon>Phyllobacteriaceae</taxon>
        <taxon>Mesorhizobium</taxon>
    </lineage>
</organism>
<keyword evidence="7" id="KW-1185">Reference proteome</keyword>
<dbReference type="Gene3D" id="1.10.10.10">
    <property type="entry name" value="Winged helix-like DNA-binding domain superfamily/Winged helix DNA-binding domain"/>
    <property type="match status" value="1"/>
</dbReference>
<dbReference type="Pfam" id="PF03466">
    <property type="entry name" value="LysR_substrate"/>
    <property type="match status" value="1"/>
</dbReference>
<name>A0ABV2D7C9_9HYPH</name>
<keyword evidence="3" id="KW-0238">DNA-binding</keyword>
<dbReference type="RefSeq" id="WP_354457996.1">
    <property type="nucleotide sequence ID" value="NZ_JBEWSZ010000001.1"/>
</dbReference>
<evidence type="ECO:0000256" key="4">
    <source>
        <dbReference type="ARBA" id="ARBA00023163"/>
    </source>
</evidence>
<protein>
    <submittedName>
        <fullName evidence="6">LysR family transcriptional regulator</fullName>
    </submittedName>
</protein>
<evidence type="ECO:0000256" key="3">
    <source>
        <dbReference type="ARBA" id="ARBA00023125"/>
    </source>
</evidence>
<dbReference type="SUPFAM" id="SSF53850">
    <property type="entry name" value="Periplasmic binding protein-like II"/>
    <property type="match status" value="1"/>
</dbReference>
<dbReference type="Gene3D" id="3.40.190.290">
    <property type="match status" value="1"/>
</dbReference>
<evidence type="ECO:0000256" key="1">
    <source>
        <dbReference type="ARBA" id="ARBA00009437"/>
    </source>
</evidence>
<dbReference type="Proteomes" id="UP001548832">
    <property type="component" value="Unassembled WGS sequence"/>
</dbReference>
<sequence>MARIELSGLQTFLAIAEHGSLRSAARALGVNPPAVSLQLKAFEDRLGTALFTRSTRSVTMTDAGRTLFLSTRHLIGGIEEALDTAREVGKARSGQLRITLPYRAWQLIIAPRLTAFQAAYTDVVLDLSIDEGLVDIVSRGFHAGIRLGDYLQNDMIARRLTPPLDGAYVASPDYVKQHGNPIHPSDLLSHSCIRHRQVSSGRIAEWRFLMEGAEVSVEVAGRLVLNDLRTIVEAARQGLGIGWSLRAGVAEDLRRGDLVEVLPAYSALRPGFFLYFPKPLARLGLLRAFIDHFGTAGLVSEASSSLPGGLQSRNVQWGADDDA</sequence>